<organism evidence="2 3">
    <name type="scientific">Actinophytocola algeriensis</name>
    <dbReference type="NCBI Taxonomy" id="1768010"/>
    <lineage>
        <taxon>Bacteria</taxon>
        <taxon>Bacillati</taxon>
        <taxon>Actinomycetota</taxon>
        <taxon>Actinomycetes</taxon>
        <taxon>Pseudonocardiales</taxon>
        <taxon>Pseudonocardiaceae</taxon>
    </lineage>
</organism>
<comment type="caution">
    <text evidence="2">The sequence shown here is derived from an EMBL/GenBank/DDBJ whole genome shotgun (WGS) entry which is preliminary data.</text>
</comment>
<protein>
    <recommendedName>
        <fullName evidence="1">DUF397 domain-containing protein</fullName>
    </recommendedName>
</protein>
<dbReference type="InterPro" id="IPR007278">
    <property type="entry name" value="DUF397"/>
</dbReference>
<feature type="domain" description="DUF397" evidence="1">
    <location>
        <begin position="16"/>
        <end position="68"/>
    </location>
</feature>
<keyword evidence="3" id="KW-1185">Reference proteome</keyword>
<sequence>MDTIHNGVSADELPGADWRKSSYSGAVGNCVELSWFDERAGVRNSRDPHGPVLVVPTSRLLAFVEGARERSA</sequence>
<dbReference type="Pfam" id="PF04149">
    <property type="entry name" value="DUF397"/>
    <property type="match status" value="1"/>
</dbReference>
<name>A0A7W7VF99_9PSEU</name>
<gene>
    <name evidence="2" type="ORF">FHR82_004042</name>
</gene>
<evidence type="ECO:0000313" key="3">
    <source>
        <dbReference type="Proteomes" id="UP000520767"/>
    </source>
</evidence>
<accession>A0A7W7VF99</accession>
<proteinExistence type="predicted"/>
<reference evidence="2 3" key="1">
    <citation type="submission" date="2020-08" db="EMBL/GenBank/DDBJ databases">
        <title>Genomic Encyclopedia of Type Strains, Phase III (KMG-III): the genomes of soil and plant-associated and newly described type strains.</title>
        <authorList>
            <person name="Whitman W."/>
        </authorList>
    </citation>
    <scope>NUCLEOTIDE SEQUENCE [LARGE SCALE GENOMIC DNA]</scope>
    <source>
        <strain evidence="2 3">CECT 8960</strain>
    </source>
</reference>
<dbReference type="RefSeq" id="WP_184811948.1">
    <property type="nucleotide sequence ID" value="NZ_JACHJQ010000004.1"/>
</dbReference>
<dbReference type="AlphaFoldDB" id="A0A7W7VF99"/>
<dbReference type="EMBL" id="JACHJQ010000004">
    <property type="protein sequence ID" value="MBB4907800.1"/>
    <property type="molecule type" value="Genomic_DNA"/>
</dbReference>
<dbReference type="Proteomes" id="UP000520767">
    <property type="component" value="Unassembled WGS sequence"/>
</dbReference>
<evidence type="ECO:0000313" key="2">
    <source>
        <dbReference type="EMBL" id="MBB4907800.1"/>
    </source>
</evidence>
<evidence type="ECO:0000259" key="1">
    <source>
        <dbReference type="Pfam" id="PF04149"/>
    </source>
</evidence>